<gene>
    <name evidence="1" type="ORF">A0H81_13827</name>
</gene>
<evidence type="ECO:0000313" key="2">
    <source>
        <dbReference type="Proteomes" id="UP000092993"/>
    </source>
</evidence>
<proteinExistence type="predicted"/>
<protein>
    <recommendedName>
        <fullName evidence="3">F-box domain-containing protein</fullName>
    </recommendedName>
</protein>
<accession>A0A1C7LNK0</accession>
<sequence length="385" mass="43044">MPNLEKLQWGHTALDYINLFTGPRLRDVRLLYVPSSTFDPILRSFVTGCPSLERINVKLNQFGHQAFTPDFVPTISKLKGLKSIQIDTDIPITTEAILHLAQRNDLHVAEFFCPDDGRFGIPLLSAGTPRFTSLRTLYVKAKVLDYSTAALLQSISSPALQEVTFSTAADTSDFEIFNHLDILCNLPGRDTLTTINIRFPWCQMVPWDQPLDHDKPHHLSALETLRPLLECHNLINLEIRSDSLKVDHATIEAIAIALPKLESLYLLPVYSVPNRISRVTLDGVLPLFEHCHNLRYLGLAVDARCPIPPEKIPRKMPSSALVAFNVADSVVIKTAAKSVAAFLSTIFTRLDIHIYYEIPQVVHCGADGELIGAPDFQYDRIAGEF</sequence>
<dbReference type="SUPFAM" id="SSF52047">
    <property type="entry name" value="RNI-like"/>
    <property type="match status" value="1"/>
</dbReference>
<dbReference type="InterPro" id="IPR032675">
    <property type="entry name" value="LRR_dom_sf"/>
</dbReference>
<evidence type="ECO:0000313" key="1">
    <source>
        <dbReference type="EMBL" id="OBZ66180.1"/>
    </source>
</evidence>
<dbReference type="Proteomes" id="UP000092993">
    <property type="component" value="Unassembled WGS sequence"/>
</dbReference>
<dbReference type="Gene3D" id="3.80.10.10">
    <property type="entry name" value="Ribonuclease Inhibitor"/>
    <property type="match status" value="2"/>
</dbReference>
<comment type="caution">
    <text evidence="1">The sequence shown here is derived from an EMBL/GenBank/DDBJ whole genome shotgun (WGS) entry which is preliminary data.</text>
</comment>
<organism evidence="1 2">
    <name type="scientific">Grifola frondosa</name>
    <name type="common">Maitake</name>
    <name type="synonym">Polyporus frondosus</name>
    <dbReference type="NCBI Taxonomy" id="5627"/>
    <lineage>
        <taxon>Eukaryota</taxon>
        <taxon>Fungi</taxon>
        <taxon>Dikarya</taxon>
        <taxon>Basidiomycota</taxon>
        <taxon>Agaricomycotina</taxon>
        <taxon>Agaricomycetes</taxon>
        <taxon>Polyporales</taxon>
        <taxon>Grifolaceae</taxon>
        <taxon>Grifola</taxon>
    </lineage>
</organism>
<dbReference type="OMA" id="ILPRFIM"/>
<keyword evidence="2" id="KW-1185">Reference proteome</keyword>
<dbReference type="AlphaFoldDB" id="A0A1C7LNK0"/>
<reference evidence="1 2" key="1">
    <citation type="submission" date="2016-03" db="EMBL/GenBank/DDBJ databases">
        <title>Whole genome sequencing of Grifola frondosa 9006-11.</title>
        <authorList>
            <person name="Min B."/>
            <person name="Park H."/>
            <person name="Kim J.-G."/>
            <person name="Cho H."/>
            <person name="Oh Y.-L."/>
            <person name="Kong W.-S."/>
            <person name="Choi I.-G."/>
        </authorList>
    </citation>
    <scope>NUCLEOTIDE SEQUENCE [LARGE SCALE GENOMIC DNA]</scope>
    <source>
        <strain evidence="1 2">9006-11</strain>
    </source>
</reference>
<evidence type="ECO:0008006" key="3">
    <source>
        <dbReference type="Google" id="ProtNLM"/>
    </source>
</evidence>
<dbReference type="OrthoDB" id="2804406at2759"/>
<name>A0A1C7LNK0_GRIFR</name>
<dbReference type="EMBL" id="LUGG01000032">
    <property type="protein sequence ID" value="OBZ66180.1"/>
    <property type="molecule type" value="Genomic_DNA"/>
</dbReference>